<dbReference type="InterPro" id="IPR024476">
    <property type="entry name" value="DUF3861"/>
</dbReference>
<dbReference type="Proteomes" id="UP000294164">
    <property type="component" value="Unassembled WGS sequence"/>
</dbReference>
<organism evidence="3 8">
    <name type="scientific">Pseudoxanthomonas winnipegensis</name>
    <dbReference type="NCBI Taxonomy" id="2480810"/>
    <lineage>
        <taxon>Bacteria</taxon>
        <taxon>Pseudomonadati</taxon>
        <taxon>Pseudomonadota</taxon>
        <taxon>Gammaproteobacteria</taxon>
        <taxon>Lysobacterales</taxon>
        <taxon>Lysobacteraceae</taxon>
        <taxon>Pseudoxanthomonas</taxon>
    </lineage>
</organism>
<dbReference type="AlphaFoldDB" id="A0A4Q8LXV4"/>
<evidence type="ECO:0000313" key="4">
    <source>
        <dbReference type="EMBL" id="TAA38120.1"/>
    </source>
</evidence>
<accession>A0A4Q8LXV4</accession>
<name>A0A4Q8LXV4_9GAMM</name>
<comment type="caution">
    <text evidence="3">The sequence shown here is derived from an EMBL/GenBank/DDBJ whole genome shotgun (WGS) entry which is preliminary data.</text>
</comment>
<dbReference type="Proteomes" id="UP000291286">
    <property type="component" value="Unassembled WGS sequence"/>
</dbReference>
<evidence type="ECO:0000313" key="8">
    <source>
        <dbReference type="Proteomes" id="UP000294164"/>
    </source>
</evidence>
<dbReference type="Proteomes" id="UP000292087">
    <property type="component" value="Unassembled WGS sequence"/>
</dbReference>
<dbReference type="OrthoDB" id="5985218at2"/>
<evidence type="ECO:0000313" key="5">
    <source>
        <dbReference type="Proteomes" id="UP000291286"/>
    </source>
</evidence>
<dbReference type="EMBL" id="SHMG01000015">
    <property type="protein sequence ID" value="TAA36496.1"/>
    <property type="molecule type" value="Genomic_DNA"/>
</dbReference>
<evidence type="ECO:0000313" key="1">
    <source>
        <dbReference type="EMBL" id="TAA21084.1"/>
    </source>
</evidence>
<dbReference type="Proteomes" id="UP000293089">
    <property type="component" value="Unassembled WGS sequence"/>
</dbReference>
<dbReference type="EMBL" id="SHMB01000009">
    <property type="protein sequence ID" value="TAA25171.1"/>
    <property type="molecule type" value="Genomic_DNA"/>
</dbReference>
<dbReference type="InterPro" id="IPR038194">
    <property type="entry name" value="DUF3861_sf"/>
</dbReference>
<sequence length="103" mass="12099">MTAMQDPRPHRYRITITPVEDDGYPCRDRCSIEFEHRASQDWLRLMHQSQRHRQLSADERAATLVASRVLRDLAHRHRDAQEDPFAPLEPALDRFIAGIDPNR</sequence>
<evidence type="ECO:0000313" key="2">
    <source>
        <dbReference type="EMBL" id="TAA25171.1"/>
    </source>
</evidence>
<dbReference type="EMBL" id="SHME01000002">
    <property type="protein sequence ID" value="TAA21084.1"/>
    <property type="molecule type" value="Genomic_DNA"/>
</dbReference>
<evidence type="ECO:0000313" key="6">
    <source>
        <dbReference type="Proteomes" id="UP000292087"/>
    </source>
</evidence>
<gene>
    <name evidence="3" type="ORF">EA655_18755</name>
    <name evidence="4" type="ORF">EA656_05665</name>
    <name evidence="1" type="ORF">EA658_09195</name>
    <name evidence="2" type="ORF">EA661_16945</name>
</gene>
<dbReference type="Gene3D" id="3.10.20.850">
    <property type="entry name" value="Protein of unknown function DUF3861"/>
    <property type="match status" value="1"/>
</dbReference>
<accession>A0A4Q8M1C8</accession>
<reference evidence="5 6" key="1">
    <citation type="submission" date="2019-02" db="EMBL/GenBank/DDBJ databases">
        <title>WGS of Pseudoxanthomonas species novum from clinical isolates.</title>
        <authorList>
            <person name="Bernier A.-M."/>
            <person name="Bernard K."/>
            <person name="Vachon A."/>
        </authorList>
    </citation>
    <scope>NUCLEOTIDE SEQUENCE [LARGE SCALE GENOMIC DNA]</scope>
    <source>
        <strain evidence="7">NML 170316</strain>
        <strain evidence="3 8">NML130969</strain>
        <strain evidence="4 6">NML140781</strain>
        <strain evidence="1">NML170316</strain>
        <strain evidence="2 5">NML171202</strain>
    </source>
</reference>
<evidence type="ECO:0000313" key="3">
    <source>
        <dbReference type="EMBL" id="TAA36496.1"/>
    </source>
</evidence>
<evidence type="ECO:0000313" key="7">
    <source>
        <dbReference type="Proteomes" id="UP000293089"/>
    </source>
</evidence>
<accession>A0A4Q9TG54</accession>
<dbReference type="EMBL" id="SHMF01000001">
    <property type="protein sequence ID" value="TAA38120.1"/>
    <property type="molecule type" value="Genomic_DNA"/>
</dbReference>
<protein>
    <submittedName>
        <fullName evidence="3">DUF3861 family protein</fullName>
    </submittedName>
</protein>
<proteinExistence type="predicted"/>
<accession>A0A4Q8L9G1</accession>
<keyword evidence="7" id="KW-1185">Reference proteome</keyword>
<dbReference type="Pfam" id="PF12977">
    <property type="entry name" value="DUF3861"/>
    <property type="match status" value="1"/>
</dbReference>